<evidence type="ECO:0000256" key="5">
    <source>
        <dbReference type="SAM" id="MobiDB-lite"/>
    </source>
</evidence>
<dbReference type="Pfam" id="PF17681">
    <property type="entry name" value="GCP_N_terminal"/>
    <property type="match status" value="1"/>
</dbReference>
<feature type="compositionally biased region" description="Basic and acidic residues" evidence="5">
    <location>
        <begin position="97"/>
        <end position="124"/>
    </location>
</feature>
<dbReference type="EMBL" id="JADCTT010000001">
    <property type="protein sequence ID" value="KAF9759514.1"/>
    <property type="molecule type" value="Genomic_DNA"/>
</dbReference>
<dbReference type="GO" id="GO:0000922">
    <property type="term" value="C:spindle pole"/>
    <property type="evidence" value="ECO:0007669"/>
    <property type="project" value="InterPro"/>
</dbReference>
<dbReference type="AlphaFoldDB" id="A0A8H7TTM4"/>
<feature type="domain" description="Gamma tubulin complex component protein N-terminal" evidence="6">
    <location>
        <begin position="180"/>
        <end position="317"/>
    </location>
</feature>
<name>A0A8H7TTM4_BIOOC</name>
<feature type="compositionally biased region" description="Basic residues" evidence="5">
    <location>
        <begin position="53"/>
        <end position="65"/>
    </location>
</feature>
<dbReference type="InterPro" id="IPR041470">
    <property type="entry name" value="GCP_N"/>
</dbReference>
<comment type="subcellular location">
    <subcellularLocation>
        <location evidence="4">Cytoplasm</location>
        <location evidence="4">Cytoskeleton</location>
        <location evidence="4">Microtubule organizing center</location>
    </subcellularLocation>
</comment>
<dbReference type="Proteomes" id="UP000616885">
    <property type="component" value="Unassembled WGS sequence"/>
</dbReference>
<comment type="caution">
    <text evidence="7">The sequence shown here is derived from an EMBL/GenBank/DDBJ whole genome shotgun (WGS) entry which is preliminary data.</text>
</comment>
<organism evidence="7 8">
    <name type="scientific">Bionectria ochroleuca</name>
    <name type="common">Gliocladium roseum</name>
    <dbReference type="NCBI Taxonomy" id="29856"/>
    <lineage>
        <taxon>Eukaryota</taxon>
        <taxon>Fungi</taxon>
        <taxon>Dikarya</taxon>
        <taxon>Ascomycota</taxon>
        <taxon>Pezizomycotina</taxon>
        <taxon>Sordariomycetes</taxon>
        <taxon>Hypocreomycetidae</taxon>
        <taxon>Hypocreales</taxon>
        <taxon>Bionectriaceae</taxon>
        <taxon>Clonostachys</taxon>
    </lineage>
</organism>
<dbReference type="GO" id="GO:0000278">
    <property type="term" value="P:mitotic cell cycle"/>
    <property type="evidence" value="ECO:0007669"/>
    <property type="project" value="TreeGrafter"/>
</dbReference>
<protein>
    <recommendedName>
        <fullName evidence="4">Spindle pole body component</fullName>
    </recommendedName>
</protein>
<dbReference type="GO" id="GO:0051225">
    <property type="term" value="P:spindle assembly"/>
    <property type="evidence" value="ECO:0007669"/>
    <property type="project" value="TreeGrafter"/>
</dbReference>
<accession>A0A8H7TTM4</accession>
<dbReference type="GO" id="GO:0007020">
    <property type="term" value="P:microtubule nucleation"/>
    <property type="evidence" value="ECO:0007669"/>
    <property type="project" value="InterPro"/>
</dbReference>
<dbReference type="InterPro" id="IPR007259">
    <property type="entry name" value="GCP"/>
</dbReference>
<keyword evidence="1 4" id="KW-0963">Cytoplasm</keyword>
<keyword evidence="3 4" id="KW-0206">Cytoskeleton</keyword>
<evidence type="ECO:0000313" key="7">
    <source>
        <dbReference type="EMBL" id="KAF9759514.1"/>
    </source>
</evidence>
<gene>
    <name evidence="7" type="ORF">IM811_001208</name>
</gene>
<dbReference type="GO" id="GO:0031122">
    <property type="term" value="P:cytoplasmic microtubule organization"/>
    <property type="evidence" value="ECO:0007669"/>
    <property type="project" value="TreeGrafter"/>
</dbReference>
<dbReference type="GO" id="GO:0051011">
    <property type="term" value="F:microtubule minus-end binding"/>
    <property type="evidence" value="ECO:0007669"/>
    <property type="project" value="TreeGrafter"/>
</dbReference>
<proteinExistence type="inferred from homology"/>
<feature type="region of interest" description="Disordered" evidence="5">
    <location>
        <begin position="1"/>
        <end position="137"/>
    </location>
</feature>
<dbReference type="GO" id="GO:0051321">
    <property type="term" value="P:meiotic cell cycle"/>
    <property type="evidence" value="ECO:0007669"/>
    <property type="project" value="TreeGrafter"/>
</dbReference>
<keyword evidence="2 4" id="KW-0493">Microtubule</keyword>
<dbReference type="PANTHER" id="PTHR19302:SF13">
    <property type="entry name" value="GAMMA-TUBULIN COMPLEX COMPONENT 2"/>
    <property type="match status" value="1"/>
</dbReference>
<dbReference type="GO" id="GO:0000930">
    <property type="term" value="C:gamma-tubulin complex"/>
    <property type="evidence" value="ECO:0007669"/>
    <property type="project" value="TreeGrafter"/>
</dbReference>
<feature type="compositionally biased region" description="Basic and acidic residues" evidence="5">
    <location>
        <begin position="68"/>
        <end position="88"/>
    </location>
</feature>
<evidence type="ECO:0000256" key="3">
    <source>
        <dbReference type="ARBA" id="ARBA00023212"/>
    </source>
</evidence>
<dbReference type="PANTHER" id="PTHR19302">
    <property type="entry name" value="GAMMA TUBULIN COMPLEX PROTEIN"/>
    <property type="match status" value="1"/>
</dbReference>
<reference evidence="7" key="1">
    <citation type="submission" date="2020-10" db="EMBL/GenBank/DDBJ databases">
        <title>High-Quality Genome Resource of Clonostachys rosea strain S41 by Oxford Nanopore Long-Read Sequencing.</title>
        <authorList>
            <person name="Wang H."/>
        </authorList>
    </citation>
    <scope>NUCLEOTIDE SEQUENCE</scope>
    <source>
        <strain evidence="7">S41</strain>
    </source>
</reference>
<dbReference type="GO" id="GO:0044732">
    <property type="term" value="C:mitotic spindle pole body"/>
    <property type="evidence" value="ECO:0007669"/>
    <property type="project" value="TreeGrafter"/>
</dbReference>
<feature type="compositionally biased region" description="Polar residues" evidence="5">
    <location>
        <begin position="41"/>
        <end position="52"/>
    </location>
</feature>
<comment type="similarity">
    <text evidence="4">Belongs to the TUBGCP family.</text>
</comment>
<evidence type="ECO:0000256" key="4">
    <source>
        <dbReference type="RuleBase" id="RU363050"/>
    </source>
</evidence>
<dbReference type="GO" id="GO:0043015">
    <property type="term" value="F:gamma-tubulin binding"/>
    <property type="evidence" value="ECO:0007669"/>
    <property type="project" value="InterPro"/>
</dbReference>
<evidence type="ECO:0000313" key="8">
    <source>
        <dbReference type="Proteomes" id="UP000616885"/>
    </source>
</evidence>
<evidence type="ECO:0000256" key="1">
    <source>
        <dbReference type="ARBA" id="ARBA00022490"/>
    </source>
</evidence>
<sequence length="398" mass="44467">MSSGPARSSSRANGTADERPRVSTTNGSFRAERMEPGRKTASPQTSASYGSTTHKRTASGHHRNVSRSTEERRYEERRITERTIEAHVQRLVPRSTSTERQRPPVERKAPDTHRQKVSEGRSRAETPSAPWNPEASLVPHTTAPLASRISIAPIASAVPQAPQPKPLGTLTLEEQEAAVVADLLFVFMGYEGQYIRYAKGYNPNEERDRLSGPAFKIAAGMDPSLHDLAQSMVKMATYYSALEAFVDVQSREEFGAVNHALCASVRKWLQDYLIMIAQLETQFLTSDTFTVHVLNVQTISTCKMMQQLYELAQELLKRNSLLDDDDEEEEDSVDDYDDIIENLRDGGELVPGNMTNKKLCKGVWHLGWSQDALRPCPETLQLEPCSQTFSGMPADPTW</sequence>
<evidence type="ECO:0000259" key="6">
    <source>
        <dbReference type="Pfam" id="PF17681"/>
    </source>
</evidence>
<dbReference type="GO" id="GO:0005874">
    <property type="term" value="C:microtubule"/>
    <property type="evidence" value="ECO:0007669"/>
    <property type="project" value="UniProtKB-KW"/>
</dbReference>
<evidence type="ECO:0000256" key="2">
    <source>
        <dbReference type="ARBA" id="ARBA00022701"/>
    </source>
</evidence>
<feature type="compositionally biased region" description="Polar residues" evidence="5">
    <location>
        <begin position="1"/>
        <end position="13"/>
    </location>
</feature>